<accession>A0A482TM96</accession>
<organism evidence="1 2">
    <name type="scientific">Flavobacterium petrolei</name>
    <dbReference type="NCBI Taxonomy" id="2259594"/>
    <lineage>
        <taxon>Bacteria</taxon>
        <taxon>Pseudomonadati</taxon>
        <taxon>Bacteroidota</taxon>
        <taxon>Flavobacteriia</taxon>
        <taxon>Flavobacteriales</taxon>
        <taxon>Flavobacteriaceae</taxon>
        <taxon>Flavobacterium</taxon>
    </lineage>
</organism>
<dbReference type="EMBL" id="QNVY02000005">
    <property type="protein sequence ID" value="RYJ51089.1"/>
    <property type="molecule type" value="Genomic_DNA"/>
</dbReference>
<protein>
    <recommendedName>
        <fullName evidence="3">Lipoprotein</fullName>
    </recommendedName>
</protein>
<evidence type="ECO:0000313" key="2">
    <source>
        <dbReference type="Proteomes" id="UP000253235"/>
    </source>
</evidence>
<dbReference type="Proteomes" id="UP000253235">
    <property type="component" value="Unassembled WGS sequence"/>
</dbReference>
<reference evidence="1 2" key="1">
    <citation type="submission" date="2019-01" db="EMBL/GenBank/DDBJ databases">
        <title>Flavobacterium sp. nov. isolated from arctic soil.</title>
        <authorList>
            <person name="Kim D.-U."/>
        </authorList>
    </citation>
    <scope>NUCLEOTIDE SEQUENCE [LARGE SCALE GENOMIC DNA]</scope>
    <source>
        <strain evidence="1 2">Kopri-42</strain>
    </source>
</reference>
<proteinExistence type="predicted"/>
<dbReference type="OrthoDB" id="4301792at2"/>
<comment type="caution">
    <text evidence="1">The sequence shown here is derived from an EMBL/GenBank/DDBJ whole genome shotgun (WGS) entry which is preliminary data.</text>
</comment>
<evidence type="ECO:0000313" key="1">
    <source>
        <dbReference type="EMBL" id="RYJ51089.1"/>
    </source>
</evidence>
<gene>
    <name evidence="1" type="ORF">DR871_014290</name>
</gene>
<keyword evidence="2" id="KW-1185">Reference proteome</keyword>
<dbReference type="PROSITE" id="PS51257">
    <property type="entry name" value="PROKAR_LIPOPROTEIN"/>
    <property type="match status" value="1"/>
</dbReference>
<dbReference type="AlphaFoldDB" id="A0A482TM96"/>
<dbReference type="RefSeq" id="WP_129752550.1">
    <property type="nucleotide sequence ID" value="NZ_QNVY02000005.1"/>
</dbReference>
<evidence type="ECO:0008006" key="3">
    <source>
        <dbReference type="Google" id="ProtNLM"/>
    </source>
</evidence>
<name>A0A482TM96_9FLAO</name>
<sequence>MNKVILYILPLLALFIGCKNDSNLKIEEERKLIIQAGSGEKGLEDFKYYSDSTYTFYLKSIDFDYEKVEKFKGSCYLKNDTLYFTPFEFKPTKSEKAILKNNFIEFIGKYSSYRLEIKKNNTNIKSKLNFKKIKDFAVFTYYPESEKSNYKLYDLNQSELEKANKILEKCFEENKSKLRNSTEYVKQCVAVKNANNEIEVWISCYCKNSFNKNGYKFYQIEMNDGGNCNVLIKINITKETISELAIAGLA</sequence>